<proteinExistence type="predicted"/>
<evidence type="ECO:0000313" key="1">
    <source>
        <dbReference type="EMBL" id="OGM79241.1"/>
    </source>
</evidence>
<dbReference type="Proteomes" id="UP000178999">
    <property type="component" value="Unassembled WGS sequence"/>
</dbReference>
<organism evidence="1 2">
    <name type="scientific">Candidatus Woesebacteria bacterium RIFOXYB1_FULL_38_16</name>
    <dbReference type="NCBI Taxonomy" id="1802538"/>
    <lineage>
        <taxon>Bacteria</taxon>
        <taxon>Candidatus Woeseibacteriota</taxon>
    </lineage>
</organism>
<accession>A0A1F8CSK6</accession>
<gene>
    <name evidence="1" type="ORF">A2382_00455</name>
</gene>
<reference evidence="1 2" key="1">
    <citation type="journal article" date="2016" name="Nat. Commun.">
        <title>Thousands of microbial genomes shed light on interconnected biogeochemical processes in an aquifer system.</title>
        <authorList>
            <person name="Anantharaman K."/>
            <person name="Brown C.T."/>
            <person name="Hug L.A."/>
            <person name="Sharon I."/>
            <person name="Castelle C.J."/>
            <person name="Probst A.J."/>
            <person name="Thomas B.C."/>
            <person name="Singh A."/>
            <person name="Wilkins M.J."/>
            <person name="Karaoz U."/>
            <person name="Brodie E.L."/>
            <person name="Williams K.H."/>
            <person name="Hubbard S.S."/>
            <person name="Banfield J.F."/>
        </authorList>
    </citation>
    <scope>NUCLEOTIDE SEQUENCE [LARGE SCALE GENOMIC DNA]</scope>
</reference>
<comment type="caution">
    <text evidence="1">The sequence shown here is derived from an EMBL/GenBank/DDBJ whole genome shotgun (WGS) entry which is preliminary data.</text>
</comment>
<name>A0A1F8CSK6_9BACT</name>
<sequence>MVEMFSLTFAQLQMVIEAMKEGVPPHTSDPVVNWAVDCLTMQEYFPYDSSLYEDEVEAFKALE</sequence>
<dbReference type="AlphaFoldDB" id="A0A1F8CSK6"/>
<dbReference type="STRING" id="1802538.A2382_00455"/>
<evidence type="ECO:0000313" key="2">
    <source>
        <dbReference type="Proteomes" id="UP000178999"/>
    </source>
</evidence>
<dbReference type="EMBL" id="MGHY01000018">
    <property type="protein sequence ID" value="OGM79241.1"/>
    <property type="molecule type" value="Genomic_DNA"/>
</dbReference>
<protein>
    <submittedName>
        <fullName evidence="1">Uncharacterized protein</fullName>
    </submittedName>
</protein>